<gene>
    <name evidence="13" type="ORF">CBM2587_U10020</name>
    <name evidence="14" type="ORF">CBM2594_U30061</name>
</gene>
<evidence type="ECO:0000313" key="16">
    <source>
        <dbReference type="Proteomes" id="UP000257139"/>
    </source>
</evidence>
<dbReference type="AlphaFoldDB" id="A0A375CK52"/>
<dbReference type="EMBL" id="OFSQ01000041">
    <property type="protein sequence ID" value="SOY73971.1"/>
    <property type="molecule type" value="Genomic_DNA"/>
</dbReference>
<evidence type="ECO:0000256" key="9">
    <source>
        <dbReference type="ARBA" id="ARBA00023136"/>
    </source>
</evidence>
<keyword evidence="5" id="KW-0812">Transmembrane</keyword>
<dbReference type="Proteomes" id="UP000256780">
    <property type="component" value="Unassembled WGS sequence"/>
</dbReference>
<dbReference type="Gene3D" id="2.40.160.10">
    <property type="entry name" value="Porin"/>
    <property type="match status" value="1"/>
</dbReference>
<dbReference type="PANTHER" id="PTHR34501:SF9">
    <property type="entry name" value="MAJOR OUTER MEMBRANE PROTEIN P.IA"/>
    <property type="match status" value="1"/>
</dbReference>
<keyword evidence="4" id="KW-1134">Transmembrane beta strand</keyword>
<evidence type="ECO:0000313" key="14">
    <source>
        <dbReference type="EMBL" id="SPC26039.1"/>
    </source>
</evidence>
<dbReference type="EMBL" id="OGUU01000050">
    <property type="protein sequence ID" value="SPC26039.1"/>
    <property type="molecule type" value="Genomic_DNA"/>
</dbReference>
<evidence type="ECO:0000313" key="13">
    <source>
        <dbReference type="EMBL" id="SOY73971.1"/>
    </source>
</evidence>
<comment type="subcellular location">
    <subcellularLocation>
        <location evidence="1">Cell outer membrane</location>
        <topology evidence="1">Multi-pass membrane protein</topology>
    </subcellularLocation>
</comment>
<keyword evidence="6 11" id="KW-0732">Signal</keyword>
<dbReference type="InterPro" id="IPR002299">
    <property type="entry name" value="Porin_Neis"/>
</dbReference>
<keyword evidence="10" id="KW-0998">Cell outer membrane</keyword>
<keyword evidence="9" id="KW-0472">Membrane</keyword>
<dbReference type="InterPro" id="IPR033900">
    <property type="entry name" value="Gram_neg_porin_domain"/>
</dbReference>
<dbReference type="GO" id="GO:0009279">
    <property type="term" value="C:cell outer membrane"/>
    <property type="evidence" value="ECO:0007669"/>
    <property type="project" value="UniProtKB-SubCell"/>
</dbReference>
<feature type="signal peptide" evidence="11">
    <location>
        <begin position="1"/>
        <end position="20"/>
    </location>
</feature>
<dbReference type="CDD" id="cd00342">
    <property type="entry name" value="gram_neg_porins"/>
    <property type="match status" value="1"/>
</dbReference>
<comment type="caution">
    <text evidence="13">The sequence shown here is derived from an EMBL/GenBank/DDBJ whole genome shotgun (WGS) entry which is preliminary data.</text>
</comment>
<keyword evidence="8" id="KW-0626">Porin</keyword>
<organism evidence="13 15">
    <name type="scientific">Cupriavidus taiwanensis</name>
    <dbReference type="NCBI Taxonomy" id="164546"/>
    <lineage>
        <taxon>Bacteria</taxon>
        <taxon>Pseudomonadati</taxon>
        <taxon>Pseudomonadota</taxon>
        <taxon>Betaproteobacteria</taxon>
        <taxon>Burkholderiales</taxon>
        <taxon>Burkholderiaceae</taxon>
        <taxon>Cupriavidus</taxon>
    </lineage>
</organism>
<feature type="domain" description="Porin" evidence="12">
    <location>
        <begin position="7"/>
        <end position="319"/>
    </location>
</feature>
<keyword evidence="7" id="KW-0406">Ion transport</keyword>
<reference evidence="13 16" key="2">
    <citation type="submission" date="2018-01" db="EMBL/GenBank/DDBJ databases">
        <authorList>
            <person name="Clerissi C."/>
        </authorList>
    </citation>
    <scope>NUCLEOTIDE SEQUENCE</scope>
    <source>
        <strain evidence="13">Cupriavidus sp. LMG 19464</strain>
        <strain evidence="14">Cupriavidus taiwanensis STM 6021</strain>
    </source>
</reference>
<evidence type="ECO:0000256" key="5">
    <source>
        <dbReference type="ARBA" id="ARBA00022692"/>
    </source>
</evidence>
<evidence type="ECO:0000256" key="3">
    <source>
        <dbReference type="ARBA" id="ARBA00022448"/>
    </source>
</evidence>
<evidence type="ECO:0000256" key="7">
    <source>
        <dbReference type="ARBA" id="ARBA00023065"/>
    </source>
</evidence>
<evidence type="ECO:0000256" key="8">
    <source>
        <dbReference type="ARBA" id="ARBA00023114"/>
    </source>
</evidence>
<evidence type="ECO:0000256" key="2">
    <source>
        <dbReference type="ARBA" id="ARBA00011233"/>
    </source>
</evidence>
<dbReference type="InterPro" id="IPR023614">
    <property type="entry name" value="Porin_dom_sf"/>
</dbReference>
<sequence length="355" mass="37720">MKISRIAVASLGLFATTAFAQSSVTLYGVADAGIEYLSNVPSASPGGSNQVRMTSGNMSTSRWGLRGVEDLGGGLKAIFELESGISFDTGAQNNSTRLFDRSAFVGLGSKYGQLTLGRQTTPMYDTTLQLDPMGFAPRYSLFKMDDVLAGRADNAIKYRGIFSGLTVTGLYSFSRTGGGEVPGNYKVDRNMGVSLMYETGALAVGAVYDEIQGSTVATADRKDRRALIGASYAFGPAKAFIGYRWYNGNVGALPTNGSNIYWAGLRYGLTPALTLTGAAYYTDSRNSGADPFLFVASADYAFSKRTDVYMNVGYALNRGNSQLGMNGYNSTTGSPTNVVPGKDQTGVVVGVRHKF</sequence>
<dbReference type="RefSeq" id="WP_011229350.1">
    <property type="nucleotide sequence ID" value="NZ_JABTYD010000013.1"/>
</dbReference>
<dbReference type="PANTHER" id="PTHR34501">
    <property type="entry name" value="PROTEIN YDDL-RELATED"/>
    <property type="match status" value="1"/>
</dbReference>
<evidence type="ECO:0000259" key="12">
    <source>
        <dbReference type="Pfam" id="PF13609"/>
    </source>
</evidence>
<dbReference type="Proteomes" id="UP000257139">
    <property type="component" value="Unassembled WGS sequence"/>
</dbReference>
<evidence type="ECO:0000256" key="10">
    <source>
        <dbReference type="ARBA" id="ARBA00023237"/>
    </source>
</evidence>
<keyword evidence="3" id="KW-0813">Transport</keyword>
<evidence type="ECO:0000256" key="1">
    <source>
        <dbReference type="ARBA" id="ARBA00004571"/>
    </source>
</evidence>
<evidence type="ECO:0000256" key="6">
    <source>
        <dbReference type="ARBA" id="ARBA00022729"/>
    </source>
</evidence>
<dbReference type="OrthoDB" id="8952625at2"/>
<evidence type="ECO:0000256" key="4">
    <source>
        <dbReference type="ARBA" id="ARBA00022452"/>
    </source>
</evidence>
<name>A0A375CK52_9BURK</name>
<dbReference type="GO" id="GO:0015288">
    <property type="term" value="F:porin activity"/>
    <property type="evidence" value="ECO:0007669"/>
    <property type="project" value="UniProtKB-KW"/>
</dbReference>
<dbReference type="GO" id="GO:0046930">
    <property type="term" value="C:pore complex"/>
    <property type="evidence" value="ECO:0007669"/>
    <property type="project" value="UniProtKB-KW"/>
</dbReference>
<proteinExistence type="predicted"/>
<dbReference type="GeneID" id="60820438"/>
<protein>
    <submittedName>
        <fullName evidence="13">Porin Gram-negative type</fullName>
    </submittedName>
</protein>
<evidence type="ECO:0000313" key="15">
    <source>
        <dbReference type="Proteomes" id="UP000256780"/>
    </source>
</evidence>
<comment type="subunit">
    <text evidence="2">Homotrimer.</text>
</comment>
<dbReference type="SUPFAM" id="SSF56935">
    <property type="entry name" value="Porins"/>
    <property type="match status" value="1"/>
</dbReference>
<dbReference type="PRINTS" id="PR00184">
    <property type="entry name" value="NEISSPPORIN"/>
</dbReference>
<reference evidence="15" key="1">
    <citation type="submission" date="2018-01" db="EMBL/GenBank/DDBJ databases">
        <authorList>
            <person name="Gaut B.S."/>
            <person name="Morton B.R."/>
            <person name="Clegg M.T."/>
            <person name="Duvall M.R."/>
        </authorList>
    </citation>
    <scope>NUCLEOTIDE SEQUENCE [LARGE SCALE GENOMIC DNA]</scope>
</reference>
<evidence type="ECO:0000256" key="11">
    <source>
        <dbReference type="SAM" id="SignalP"/>
    </source>
</evidence>
<dbReference type="GO" id="GO:0006811">
    <property type="term" value="P:monoatomic ion transport"/>
    <property type="evidence" value="ECO:0007669"/>
    <property type="project" value="UniProtKB-KW"/>
</dbReference>
<dbReference type="InterPro" id="IPR050298">
    <property type="entry name" value="Gram-neg_bact_OMP"/>
</dbReference>
<feature type="chain" id="PRO_5036332309" evidence="11">
    <location>
        <begin position="21"/>
        <end position="355"/>
    </location>
</feature>
<accession>A0A375CK52</accession>
<dbReference type="Pfam" id="PF13609">
    <property type="entry name" value="Porin_4"/>
    <property type="match status" value="1"/>
</dbReference>